<dbReference type="AlphaFoldDB" id="A0A433QSC2"/>
<dbReference type="InterPro" id="IPR034016">
    <property type="entry name" value="M1_APN-typ"/>
</dbReference>
<keyword evidence="5" id="KW-0378">Hydrolase</keyword>
<dbReference type="GO" id="GO:0016020">
    <property type="term" value="C:membrane"/>
    <property type="evidence" value="ECO:0007669"/>
    <property type="project" value="TreeGrafter"/>
</dbReference>
<dbReference type="Gene3D" id="2.60.40.1730">
    <property type="entry name" value="tricorn interacting facor f3 domain"/>
    <property type="match status" value="1"/>
</dbReference>
<dbReference type="GO" id="GO:0005737">
    <property type="term" value="C:cytoplasm"/>
    <property type="evidence" value="ECO:0007669"/>
    <property type="project" value="TreeGrafter"/>
</dbReference>
<sequence>MAALSNLNVIADESIINTEDDSALREVKFARTPIMSTYLLAFIVGPFEHIEAFTSSGIRTRVYALPNQVEQGRFALGVATKALDLFADVFGIPFPLPKMDMVAIPDFIIGAMENWGLITYRTTSLLFDKKISSLQLKKGVAYVVCHELAHQWFGNLVTMEWWDDLWLKEGFATWIGWFAVDKLFPELDVWTS</sequence>
<dbReference type="EMBL" id="RBNJ01001860">
    <property type="protein sequence ID" value="RUS32675.1"/>
    <property type="molecule type" value="Genomic_DNA"/>
</dbReference>
<evidence type="ECO:0000256" key="3">
    <source>
        <dbReference type="ARBA" id="ARBA00022670"/>
    </source>
</evidence>
<keyword evidence="7" id="KW-0482">Metalloprotease</keyword>
<comment type="similarity">
    <text evidence="1">Belongs to the peptidase M1 family.</text>
</comment>
<feature type="binding site" evidence="9">
    <location>
        <position position="146"/>
    </location>
    <ligand>
        <name>Zn(2+)</name>
        <dbReference type="ChEBI" id="CHEBI:29105"/>
        <note>catalytic</note>
    </ligand>
</feature>
<organism evidence="11 12">
    <name type="scientific">Jimgerdemannia flammicorona</name>
    <dbReference type="NCBI Taxonomy" id="994334"/>
    <lineage>
        <taxon>Eukaryota</taxon>
        <taxon>Fungi</taxon>
        <taxon>Fungi incertae sedis</taxon>
        <taxon>Mucoromycota</taxon>
        <taxon>Mucoromycotina</taxon>
        <taxon>Endogonomycetes</taxon>
        <taxon>Endogonales</taxon>
        <taxon>Endogonaceae</taxon>
        <taxon>Jimgerdemannia</taxon>
    </lineage>
</organism>
<feature type="domain" description="Peptidase M1 membrane alanine aminopeptidase" evidence="10">
    <location>
        <begin position="74"/>
        <end position="191"/>
    </location>
</feature>
<keyword evidence="4 9" id="KW-0479">Metal-binding</keyword>
<name>A0A433QSC2_9FUNG</name>
<dbReference type="GO" id="GO:0043171">
    <property type="term" value="P:peptide catabolic process"/>
    <property type="evidence" value="ECO:0007669"/>
    <property type="project" value="TreeGrafter"/>
</dbReference>
<evidence type="ECO:0000313" key="11">
    <source>
        <dbReference type="EMBL" id="RUS32675.1"/>
    </source>
</evidence>
<reference evidence="11 12" key="1">
    <citation type="journal article" date="2018" name="New Phytol.">
        <title>Phylogenomics of Endogonaceae and evolution of mycorrhizas within Mucoromycota.</title>
        <authorList>
            <person name="Chang Y."/>
            <person name="Desiro A."/>
            <person name="Na H."/>
            <person name="Sandor L."/>
            <person name="Lipzen A."/>
            <person name="Clum A."/>
            <person name="Barry K."/>
            <person name="Grigoriev I.V."/>
            <person name="Martin F.M."/>
            <person name="Stajich J.E."/>
            <person name="Smith M.E."/>
            <person name="Bonito G."/>
            <person name="Spatafora J.W."/>
        </authorList>
    </citation>
    <scope>NUCLEOTIDE SEQUENCE [LARGE SCALE GENOMIC DNA]</scope>
    <source>
        <strain evidence="11 12">AD002</strain>
    </source>
</reference>
<evidence type="ECO:0000259" key="10">
    <source>
        <dbReference type="Pfam" id="PF01433"/>
    </source>
</evidence>
<dbReference type="CDD" id="cd09601">
    <property type="entry name" value="M1_APN-Q_like"/>
    <property type="match status" value="1"/>
</dbReference>
<dbReference type="InterPro" id="IPR042097">
    <property type="entry name" value="Aminopeptidase_N-like_N_sf"/>
</dbReference>
<feature type="active site" description="Proton acceptor" evidence="8">
    <location>
        <position position="147"/>
    </location>
</feature>
<evidence type="ECO:0000256" key="9">
    <source>
        <dbReference type="PIRSR" id="PIRSR634016-3"/>
    </source>
</evidence>
<dbReference type="InterPro" id="IPR050344">
    <property type="entry name" value="Peptidase_M1_aminopeptidases"/>
</dbReference>
<dbReference type="PRINTS" id="PR00756">
    <property type="entry name" value="ALADIPTASE"/>
</dbReference>
<protein>
    <submittedName>
        <fullName evidence="11">Aminopeptidase N</fullName>
    </submittedName>
</protein>
<evidence type="ECO:0000256" key="7">
    <source>
        <dbReference type="ARBA" id="ARBA00023049"/>
    </source>
</evidence>
<accession>A0A433QSC2</accession>
<dbReference type="InterPro" id="IPR014782">
    <property type="entry name" value="Peptidase_M1_dom"/>
</dbReference>
<keyword evidence="3" id="KW-0645">Protease</keyword>
<evidence type="ECO:0000256" key="2">
    <source>
        <dbReference type="ARBA" id="ARBA00022438"/>
    </source>
</evidence>
<evidence type="ECO:0000313" key="12">
    <source>
        <dbReference type="Proteomes" id="UP000274822"/>
    </source>
</evidence>
<evidence type="ECO:0000256" key="1">
    <source>
        <dbReference type="ARBA" id="ARBA00010136"/>
    </source>
</evidence>
<feature type="binding site" evidence="9">
    <location>
        <position position="150"/>
    </location>
    <ligand>
        <name>Zn(2+)</name>
        <dbReference type="ChEBI" id="CHEBI:29105"/>
        <note>catalytic</note>
    </ligand>
</feature>
<dbReference type="SUPFAM" id="SSF55486">
    <property type="entry name" value="Metalloproteases ('zincins'), catalytic domain"/>
    <property type="match status" value="1"/>
</dbReference>
<dbReference type="PANTHER" id="PTHR11533:SF174">
    <property type="entry name" value="PUROMYCIN-SENSITIVE AMINOPEPTIDASE-RELATED"/>
    <property type="match status" value="1"/>
</dbReference>
<evidence type="ECO:0000256" key="8">
    <source>
        <dbReference type="PIRSR" id="PIRSR634016-1"/>
    </source>
</evidence>
<feature type="binding site" evidence="9">
    <location>
        <position position="169"/>
    </location>
    <ligand>
        <name>Zn(2+)</name>
        <dbReference type="ChEBI" id="CHEBI:29105"/>
        <note>catalytic</note>
    </ligand>
</feature>
<dbReference type="GO" id="GO:0008270">
    <property type="term" value="F:zinc ion binding"/>
    <property type="evidence" value="ECO:0007669"/>
    <property type="project" value="InterPro"/>
</dbReference>
<gene>
    <name evidence="11" type="ORF">BC938DRAFT_474640</name>
</gene>
<evidence type="ECO:0000256" key="4">
    <source>
        <dbReference type="ARBA" id="ARBA00022723"/>
    </source>
</evidence>
<keyword evidence="2 11" id="KW-0031">Aminopeptidase</keyword>
<dbReference type="InterPro" id="IPR027268">
    <property type="entry name" value="Peptidase_M4/M1_CTD_sf"/>
</dbReference>
<dbReference type="SUPFAM" id="SSF63737">
    <property type="entry name" value="Leukotriene A4 hydrolase N-terminal domain"/>
    <property type="match status" value="1"/>
</dbReference>
<dbReference type="Gene3D" id="1.10.390.10">
    <property type="entry name" value="Neutral Protease Domain 2"/>
    <property type="match status" value="1"/>
</dbReference>
<dbReference type="GO" id="GO:0070006">
    <property type="term" value="F:metalloaminopeptidase activity"/>
    <property type="evidence" value="ECO:0007669"/>
    <property type="project" value="TreeGrafter"/>
</dbReference>
<dbReference type="PANTHER" id="PTHR11533">
    <property type="entry name" value="PROTEASE M1 ZINC METALLOPROTEASE"/>
    <property type="match status" value="1"/>
</dbReference>
<dbReference type="InterPro" id="IPR001930">
    <property type="entry name" value="Peptidase_M1"/>
</dbReference>
<dbReference type="GO" id="GO:0042277">
    <property type="term" value="F:peptide binding"/>
    <property type="evidence" value="ECO:0007669"/>
    <property type="project" value="TreeGrafter"/>
</dbReference>
<keyword evidence="6 9" id="KW-0862">Zinc</keyword>
<evidence type="ECO:0000256" key="5">
    <source>
        <dbReference type="ARBA" id="ARBA00022801"/>
    </source>
</evidence>
<comment type="caution">
    <text evidence="11">The sequence shown here is derived from an EMBL/GenBank/DDBJ whole genome shotgun (WGS) entry which is preliminary data.</text>
</comment>
<evidence type="ECO:0000256" key="6">
    <source>
        <dbReference type="ARBA" id="ARBA00022833"/>
    </source>
</evidence>
<dbReference type="FunFam" id="1.10.390.10:FF:000033">
    <property type="entry name" value="Endoplasmic reticulum aminopeptidase 1b"/>
    <property type="match status" value="1"/>
</dbReference>
<dbReference type="GO" id="GO:0006508">
    <property type="term" value="P:proteolysis"/>
    <property type="evidence" value="ECO:0007669"/>
    <property type="project" value="UniProtKB-KW"/>
</dbReference>
<dbReference type="GO" id="GO:0005615">
    <property type="term" value="C:extracellular space"/>
    <property type="evidence" value="ECO:0007669"/>
    <property type="project" value="TreeGrafter"/>
</dbReference>
<comment type="cofactor">
    <cofactor evidence="9">
        <name>Zn(2+)</name>
        <dbReference type="ChEBI" id="CHEBI:29105"/>
    </cofactor>
    <text evidence="9">Binds 1 zinc ion per subunit.</text>
</comment>
<dbReference type="Proteomes" id="UP000274822">
    <property type="component" value="Unassembled WGS sequence"/>
</dbReference>
<proteinExistence type="inferred from homology"/>
<dbReference type="Pfam" id="PF01433">
    <property type="entry name" value="Peptidase_M1"/>
    <property type="match status" value="1"/>
</dbReference>
<keyword evidence="12" id="KW-1185">Reference proteome</keyword>